<feature type="transmembrane region" description="Helical" evidence="1">
    <location>
        <begin position="98"/>
        <end position="119"/>
    </location>
</feature>
<feature type="transmembrane region" description="Helical" evidence="1">
    <location>
        <begin position="271"/>
        <end position="292"/>
    </location>
</feature>
<feature type="transmembrane region" description="Helical" evidence="1">
    <location>
        <begin position="168"/>
        <end position="190"/>
    </location>
</feature>
<reference evidence="2" key="1">
    <citation type="submission" date="2021-01" db="EMBL/GenBank/DDBJ databases">
        <authorList>
            <person name="Corre E."/>
            <person name="Pelletier E."/>
            <person name="Niang G."/>
            <person name="Scheremetjew M."/>
            <person name="Finn R."/>
            <person name="Kale V."/>
            <person name="Holt S."/>
            <person name="Cochrane G."/>
            <person name="Meng A."/>
            <person name="Brown T."/>
            <person name="Cohen L."/>
        </authorList>
    </citation>
    <scope>NUCLEOTIDE SEQUENCE</scope>
    <source>
        <strain evidence="2">Grunow 1884</strain>
    </source>
</reference>
<feature type="transmembrane region" description="Helical" evidence="1">
    <location>
        <begin position="60"/>
        <end position="78"/>
    </location>
</feature>
<evidence type="ECO:0000256" key="1">
    <source>
        <dbReference type="SAM" id="Phobius"/>
    </source>
</evidence>
<sequence length="321" mass="37028">MATYGKEVMTDEEREAARKRKPELTLWDFANPRGPWVLVPEGSLMGYFDWVPKHLRVGPWSLLAPLYLAALCGFVIYMKPPEIGLMFANEPSPYPQPYSPLWCYNLIGFFWMIFVLYLLRGGGMFIFCTYTIQSWTMMTVRHGLSALAPFLSQGHPLLLLHDILKFPVLATATVTFFVWNTVLMPFILFYAHGKDPKRRKQFLGWCFNFRMSQIHLFNVLYAVLNTVSSQQNFTDKDLWCALVGMLLYGLFYVLVLDRIGCHLYPVFSPRTWAFGLTWSFVIGCYFGVYGAWNKLITDGTLSNLVSELLRNSESAFFRGLQ</sequence>
<keyword evidence="1" id="KW-0812">Transmembrane</keyword>
<keyword evidence="1" id="KW-1133">Transmembrane helix</keyword>
<proteinExistence type="predicted"/>
<name>A0A7S2EWS6_TRICV</name>
<feature type="transmembrane region" description="Helical" evidence="1">
    <location>
        <begin position="236"/>
        <end position="259"/>
    </location>
</feature>
<keyword evidence="1" id="KW-0472">Membrane</keyword>
<accession>A0A7S2EWS6</accession>
<dbReference type="AlphaFoldDB" id="A0A7S2EWS6"/>
<gene>
    <name evidence="2" type="ORF">OSIN01602_LOCUS20700</name>
</gene>
<evidence type="ECO:0000313" key="2">
    <source>
        <dbReference type="EMBL" id="CAD9360398.1"/>
    </source>
</evidence>
<protein>
    <submittedName>
        <fullName evidence="2">Uncharacterized protein</fullName>
    </submittedName>
</protein>
<organism evidence="2">
    <name type="scientific">Trieres chinensis</name>
    <name type="common">Marine centric diatom</name>
    <name type="synonym">Odontella sinensis</name>
    <dbReference type="NCBI Taxonomy" id="1514140"/>
    <lineage>
        <taxon>Eukaryota</taxon>
        <taxon>Sar</taxon>
        <taxon>Stramenopiles</taxon>
        <taxon>Ochrophyta</taxon>
        <taxon>Bacillariophyta</taxon>
        <taxon>Mediophyceae</taxon>
        <taxon>Biddulphiophycidae</taxon>
        <taxon>Eupodiscales</taxon>
        <taxon>Parodontellaceae</taxon>
        <taxon>Trieres</taxon>
    </lineage>
</organism>
<dbReference type="EMBL" id="HBGO01035797">
    <property type="protein sequence ID" value="CAD9360398.1"/>
    <property type="molecule type" value="Transcribed_RNA"/>
</dbReference>
<feature type="transmembrane region" description="Helical" evidence="1">
    <location>
        <begin position="126"/>
        <end position="148"/>
    </location>
</feature>